<evidence type="ECO:0000313" key="2">
    <source>
        <dbReference type="Proteomes" id="UP000801492"/>
    </source>
</evidence>
<comment type="caution">
    <text evidence="1">The sequence shown here is derived from an EMBL/GenBank/DDBJ whole genome shotgun (WGS) entry which is preliminary data.</text>
</comment>
<name>A0A8K0DBP6_IGNLU</name>
<sequence>MSQNRSNLGDTPSLQLYKKSPSTQYIREGLRRQFQERLKLTRRTQQSRNRNFYSNIVADVQKQLVATVGLEEELNPDEMFKLLLEVEQEVHKETLEKEAENYESLMEQEINVLLQDTNYVCQICNQPKQCMSDSNNVFICSDCANLHFNTEKL</sequence>
<evidence type="ECO:0008006" key="3">
    <source>
        <dbReference type="Google" id="ProtNLM"/>
    </source>
</evidence>
<protein>
    <recommendedName>
        <fullName evidence="3">RPA-interacting protein</fullName>
    </recommendedName>
</protein>
<dbReference type="OrthoDB" id="6780553at2759"/>
<organism evidence="1 2">
    <name type="scientific">Ignelater luminosus</name>
    <name type="common">Cucubano</name>
    <name type="synonym">Pyrophorus luminosus</name>
    <dbReference type="NCBI Taxonomy" id="2038154"/>
    <lineage>
        <taxon>Eukaryota</taxon>
        <taxon>Metazoa</taxon>
        <taxon>Ecdysozoa</taxon>
        <taxon>Arthropoda</taxon>
        <taxon>Hexapoda</taxon>
        <taxon>Insecta</taxon>
        <taxon>Pterygota</taxon>
        <taxon>Neoptera</taxon>
        <taxon>Endopterygota</taxon>
        <taxon>Coleoptera</taxon>
        <taxon>Polyphaga</taxon>
        <taxon>Elateriformia</taxon>
        <taxon>Elateroidea</taxon>
        <taxon>Elateridae</taxon>
        <taxon>Agrypninae</taxon>
        <taxon>Pyrophorini</taxon>
        <taxon>Ignelater</taxon>
    </lineage>
</organism>
<dbReference type="AlphaFoldDB" id="A0A8K0DBP6"/>
<gene>
    <name evidence="1" type="ORF">ILUMI_05926</name>
</gene>
<dbReference type="Proteomes" id="UP000801492">
    <property type="component" value="Unassembled WGS sequence"/>
</dbReference>
<evidence type="ECO:0000313" key="1">
    <source>
        <dbReference type="EMBL" id="KAF2900258.1"/>
    </source>
</evidence>
<proteinExistence type="predicted"/>
<dbReference type="EMBL" id="VTPC01002314">
    <property type="protein sequence ID" value="KAF2900258.1"/>
    <property type="molecule type" value="Genomic_DNA"/>
</dbReference>
<reference evidence="1" key="1">
    <citation type="submission" date="2019-08" db="EMBL/GenBank/DDBJ databases">
        <title>The genome of the North American firefly Photinus pyralis.</title>
        <authorList>
            <consortium name="Photinus pyralis genome working group"/>
            <person name="Fallon T.R."/>
            <person name="Sander Lower S.E."/>
            <person name="Weng J.-K."/>
        </authorList>
    </citation>
    <scope>NUCLEOTIDE SEQUENCE</scope>
    <source>
        <strain evidence="1">TRF0915ILg1</strain>
        <tissue evidence="1">Whole body</tissue>
    </source>
</reference>
<accession>A0A8K0DBP6</accession>
<keyword evidence="2" id="KW-1185">Reference proteome</keyword>